<dbReference type="EMBL" id="CAKMTQ010000024">
    <property type="protein sequence ID" value="CAH1533145.1"/>
    <property type="molecule type" value="Genomic_DNA"/>
</dbReference>
<dbReference type="AlphaFoldDB" id="A0AAU9Q862"/>
<evidence type="ECO:0000313" key="1">
    <source>
        <dbReference type="EMBL" id="CAH1533145.1"/>
    </source>
</evidence>
<organism evidence="1 2">
    <name type="scientific">Vibrio owensii</name>
    <dbReference type="NCBI Taxonomy" id="696485"/>
    <lineage>
        <taxon>Bacteria</taxon>
        <taxon>Pseudomonadati</taxon>
        <taxon>Pseudomonadota</taxon>
        <taxon>Gammaproteobacteria</taxon>
        <taxon>Vibrionales</taxon>
        <taxon>Vibrionaceae</taxon>
        <taxon>Vibrio</taxon>
    </lineage>
</organism>
<evidence type="ECO:0000313" key="2">
    <source>
        <dbReference type="Proteomes" id="UP001295420"/>
    </source>
</evidence>
<proteinExistence type="predicted"/>
<reference evidence="1" key="1">
    <citation type="submission" date="2022-01" db="EMBL/GenBank/DDBJ databases">
        <authorList>
            <person name="Lagorce A."/>
        </authorList>
    </citation>
    <scope>NUCLEOTIDE SEQUENCE</scope>
    <source>
        <strain evidence="1">Th15_F1_D04</strain>
    </source>
</reference>
<name>A0AAU9Q862_9VIBR</name>
<gene>
    <name evidence="1" type="ORF">THF1D04_300033</name>
</gene>
<dbReference type="Proteomes" id="UP001295420">
    <property type="component" value="Unassembled WGS sequence"/>
</dbReference>
<accession>A0AAU9Q862</accession>
<sequence length="42" mass="5220">MTTTNNKFDKTYIKLKLKEFYRIYQFHTVIKLEAKRTFLIFS</sequence>
<comment type="caution">
    <text evidence="1">The sequence shown here is derived from an EMBL/GenBank/DDBJ whole genome shotgun (WGS) entry which is preliminary data.</text>
</comment>
<protein>
    <submittedName>
        <fullName evidence="1">Uncharacterized protein</fullName>
    </submittedName>
</protein>